<dbReference type="Pfam" id="PF23666">
    <property type="entry name" value="Rcc01698_C"/>
    <property type="match status" value="1"/>
</dbReference>
<protein>
    <submittedName>
        <fullName evidence="4">Tail protein</fullName>
    </submittedName>
</protein>
<accession>A0A9E7N4T5</accession>
<evidence type="ECO:0000313" key="5">
    <source>
        <dbReference type="Proteomes" id="UP001057427"/>
    </source>
</evidence>
<keyword evidence="2" id="KW-0677">Repeat</keyword>
<name>A0A9E7N4T5_9CAUD</name>
<dbReference type="PROSITE" id="PS50915">
    <property type="entry name" value="CRYSTALLIN_BETA_GAMMA"/>
    <property type="match status" value="1"/>
</dbReference>
<dbReference type="InterPro" id="IPR001064">
    <property type="entry name" value="Beta/gamma_crystallin"/>
</dbReference>
<dbReference type="EMBL" id="ON529858">
    <property type="protein sequence ID" value="UTC29888.1"/>
    <property type="molecule type" value="Genomic_DNA"/>
</dbReference>
<keyword evidence="5" id="KW-1185">Reference proteome</keyword>
<evidence type="ECO:0000256" key="1">
    <source>
        <dbReference type="ARBA" id="ARBA00009646"/>
    </source>
</evidence>
<dbReference type="InterPro" id="IPR056490">
    <property type="entry name" value="Rcc01698_C"/>
</dbReference>
<dbReference type="Proteomes" id="UP001057427">
    <property type="component" value="Segment"/>
</dbReference>
<dbReference type="InterPro" id="IPR032876">
    <property type="entry name" value="J_dom"/>
</dbReference>
<evidence type="ECO:0000256" key="2">
    <source>
        <dbReference type="ARBA" id="ARBA00022737"/>
    </source>
</evidence>
<dbReference type="InterPro" id="IPR011024">
    <property type="entry name" value="G_crystallin-like"/>
</dbReference>
<dbReference type="Pfam" id="PF13550">
    <property type="entry name" value="Phage-tail_3"/>
    <property type="match status" value="1"/>
</dbReference>
<sequence length="1258" mass="136773">MADPFSFAIATVAQIGIGYLFPSEGPRLKDLKVSASTYGAAIPEVFGTCRVGANMIWSAPIEERKRKRSGKGGGAYNEYTYYCSFAMALCKGPVSMVRRLWADGKLIYDATGASEGLQSGKIRLRIYNGTEDQMPDALIERLSAGGKQNQLIPAPPGDQITLYKNGNYGSKALTYSTSIADMNKTGQGLNDGASSIKTVGPWEVFEHADFKGASTVINGDVPDLGAIGFNDKISSFRPANDYAASGNVPAYRDLCYVVFEDMPLADFGGRLPQIAAEVFADATGGGTQGVPTTIEVASKDEAHPLDGYQSDFLADNDRGYIYVRSTSPDGLRRIRMSDGTEDRQVLASQMGFSLDPTNVYDRATVGPLLCVTQDGSILAFKGGSNNYNAVVKIDPISLQVVGQYSRNHPFSGGPALNGRYSAASGPYVAFYGRVGYGPGQVHILDENLGLQGPPFTADLGSPAGIVGRNDGTPVFYAFDNAEATSTTGATGLRIVRLDPTKSELSELVSFTPDDFGIPTPTMMCQSAHYDPSDGGVLLHLRAGSGFGASYLAKFSFDTMSLTWTGAYPVSLNTRFVSPRILSGEFAWVNDDTLYAISTISGAFIDRDADLYVDPEDDANDPAFDDGAAGVPIDGINGVAVSYESYDSLRNSVICFGSGTPAIIRTGAAATPGTTLGWVVEQMLRKGGLTNKNFDLTALYTIPIRGYGWASGTDIKSILDELSRVFLFDLFESNGKLKARLRGDETVTVFSQDITEISQDLLGSTSAETMDFWKETRMSEQDLPERVSMTYMNVDDDFEVSTAQSQRISEPIPTMFSRQQVSMQINLVLTPTEAKNMVNRMLYSQWSERTKHETRLPWAYLNLDPADLIKVKLNDGRAYVERIHQTEFGANFSIEAETYGQDSGSYESEAVGEGGGSGRVDVIYLTKPAQAFVLNTPLLRDQDDSGGGFSRYYTAVGTAAPGVFQGAGVFRSITGQDYDELYAETTEVEWGVLAGALPPAPHGAFALDWESTVKLFPGSGGFELESITDDELWAGGNLCVIGDEVIQFRDAQQEEDGSWTLRTLARARRGTEYAHDKHKNGERFIFLSSETVESQGDLVDSRGQDRYFKAVGTGRTVSDAQALKINYEPRDLMPYAITDLRRTIDTVTPAITFTWARRTRLGGNLLDETGDVPLNEAFERYEVYVLNEPFSGDASRGRAPDSYKRMTVVEGPTWTYSAADMTTDNVAILDTLHVVVYQISAAVGRGFPTARTIEPWREW</sequence>
<evidence type="ECO:0000259" key="3">
    <source>
        <dbReference type="PROSITE" id="PS50915"/>
    </source>
</evidence>
<dbReference type="SMART" id="SM00247">
    <property type="entry name" value="XTALbg"/>
    <property type="match status" value="1"/>
</dbReference>
<feature type="domain" description="Beta/gamma crystallin 'Greek key'" evidence="3">
    <location>
        <begin position="200"/>
        <end position="240"/>
    </location>
</feature>
<gene>
    <name evidence="4" type="ORF">BAJUN_02820</name>
</gene>
<dbReference type="SUPFAM" id="SSF49695">
    <property type="entry name" value="gamma-Crystallin-like"/>
    <property type="match status" value="1"/>
</dbReference>
<comment type="similarity">
    <text evidence="1">Belongs to the beta/gamma-crystallin family.</text>
</comment>
<organism evidence="4 5">
    <name type="scientific">Brevundimonas phage vB_BgoS-Bajun</name>
    <dbReference type="NCBI Taxonomy" id="2948594"/>
    <lineage>
        <taxon>Viruses</taxon>
        <taxon>Duplodnaviria</taxon>
        <taxon>Heunggongvirae</taxon>
        <taxon>Uroviricota</taxon>
        <taxon>Caudoviricetes</taxon>
        <taxon>Dolichocephalovirinae</taxon>
    </lineage>
</organism>
<evidence type="ECO:0000313" key="4">
    <source>
        <dbReference type="EMBL" id="UTC29888.1"/>
    </source>
</evidence>
<proteinExistence type="inferred from homology"/>
<reference evidence="4" key="1">
    <citation type="submission" date="2022-05" db="EMBL/GenBank/DDBJ databases">
        <authorList>
            <person name="Friedrich I."/>
            <person name="Poehlein A."/>
            <person name="Schneider D."/>
            <person name="Hertel R."/>
            <person name="Daniel R."/>
        </authorList>
    </citation>
    <scope>NUCLEOTIDE SEQUENCE</scope>
</reference>
<dbReference type="Gene3D" id="2.60.20.10">
    <property type="entry name" value="Crystallins"/>
    <property type="match status" value="1"/>
</dbReference>